<dbReference type="RefSeq" id="WP_043467312.1">
    <property type="nucleotide sequence ID" value="NZ_CP134822.1"/>
</dbReference>
<accession>A0A3R7LPT4</accession>
<dbReference type="InterPro" id="IPR058488">
    <property type="entry name" value="DUF8175"/>
</dbReference>
<feature type="region of interest" description="Disordered" evidence="1">
    <location>
        <begin position="42"/>
        <end position="101"/>
    </location>
</feature>
<evidence type="ECO:0000256" key="1">
    <source>
        <dbReference type="SAM" id="MobiDB-lite"/>
    </source>
</evidence>
<gene>
    <name evidence="3" type="ORF">SFRA_017115</name>
</gene>
<evidence type="ECO:0000259" key="2">
    <source>
        <dbReference type="Pfam" id="PF26526"/>
    </source>
</evidence>
<reference evidence="3 4" key="1">
    <citation type="journal article" date="2014" name="Genome Announc.">
        <title>Draft Genome Sequence of Streptomyces fradiae ATCC 19609, a Strain Highly Sensitive to Antibiotics.</title>
        <authorList>
            <person name="Bekker O.B."/>
            <person name="Klimina K.M."/>
            <person name="Vatlin A.A."/>
            <person name="Zakharevich N.V."/>
            <person name="Kasianov A.S."/>
            <person name="Danilenko V.N."/>
        </authorList>
    </citation>
    <scope>NUCLEOTIDE SEQUENCE [LARGE SCALE GENOMIC DNA]</scope>
    <source>
        <strain evidence="3 4">ATCC 19609</strain>
    </source>
</reference>
<dbReference type="Proteomes" id="UP000028058">
    <property type="component" value="Unassembled WGS sequence"/>
</dbReference>
<protein>
    <recommendedName>
        <fullName evidence="2">DUF8175 domain-containing protein</fullName>
    </recommendedName>
</protein>
<dbReference type="Pfam" id="PF26526">
    <property type="entry name" value="DUF8175"/>
    <property type="match status" value="1"/>
</dbReference>
<sequence length="256" mass="26993">MVRMNRGRGESGEWEKPFWQQRGWVLSAGFLLSLAALGGVAALAGGGEDGSRGTEAARSGTPSAPPTAGGGSDGRPEGCSTDDSDQDTPTEPPKDLKWKSVASTRVPISASAGPTSFEGRVWSCYARTPMGAVMAVHGISSQMSYPGWREAADRQVVAGPGKDAFLKKRSKIEDTPLSAGPNGANYAGFSVLSYSKNQSTVMILMKRDGEYFSTSLAVEWDEGDWKLAPLPSGSLTSAFSRSSGADGFVLWETPDE</sequence>
<evidence type="ECO:0000313" key="4">
    <source>
        <dbReference type="Proteomes" id="UP000028058"/>
    </source>
</evidence>
<organism evidence="3 4">
    <name type="scientific">Streptomyces xinghaiensis</name>
    <dbReference type="NCBI Taxonomy" id="1038928"/>
    <lineage>
        <taxon>Bacteria</taxon>
        <taxon>Bacillati</taxon>
        <taxon>Actinomycetota</taxon>
        <taxon>Actinomycetes</taxon>
        <taxon>Kitasatosporales</taxon>
        <taxon>Streptomycetaceae</taxon>
        <taxon>Streptomyces</taxon>
    </lineage>
</organism>
<comment type="caution">
    <text evidence="3">The sequence shown here is derived from an EMBL/GenBank/DDBJ whole genome shotgun (WGS) entry which is preliminary data.</text>
</comment>
<dbReference type="AlphaFoldDB" id="A0A3R7LPT4"/>
<dbReference type="EMBL" id="JNAD02000007">
    <property type="protein sequence ID" value="RKM94964.1"/>
    <property type="molecule type" value="Genomic_DNA"/>
</dbReference>
<keyword evidence="4" id="KW-1185">Reference proteome</keyword>
<name>A0A3R7LPT4_9ACTN</name>
<feature type="domain" description="DUF8175" evidence="2">
    <location>
        <begin position="63"/>
        <end position="249"/>
    </location>
</feature>
<dbReference type="OrthoDB" id="4428031at2"/>
<evidence type="ECO:0000313" key="3">
    <source>
        <dbReference type="EMBL" id="RKM94964.1"/>
    </source>
</evidence>
<proteinExistence type="predicted"/>